<keyword evidence="2" id="KW-1185">Reference proteome</keyword>
<comment type="caution">
    <text evidence="1">The sequence shown here is derived from an EMBL/GenBank/DDBJ whole genome shotgun (WGS) entry which is preliminary data.</text>
</comment>
<evidence type="ECO:0000313" key="2">
    <source>
        <dbReference type="Proteomes" id="UP001218218"/>
    </source>
</evidence>
<organism evidence="1 2">
    <name type="scientific">Mycena albidolilacea</name>
    <dbReference type="NCBI Taxonomy" id="1033008"/>
    <lineage>
        <taxon>Eukaryota</taxon>
        <taxon>Fungi</taxon>
        <taxon>Dikarya</taxon>
        <taxon>Basidiomycota</taxon>
        <taxon>Agaricomycotina</taxon>
        <taxon>Agaricomycetes</taxon>
        <taxon>Agaricomycetidae</taxon>
        <taxon>Agaricales</taxon>
        <taxon>Marasmiineae</taxon>
        <taxon>Mycenaceae</taxon>
        <taxon>Mycena</taxon>
    </lineage>
</organism>
<dbReference type="Proteomes" id="UP001218218">
    <property type="component" value="Unassembled WGS sequence"/>
</dbReference>
<gene>
    <name evidence="1" type="ORF">DFH08DRAFT_790314</name>
</gene>
<sequence>MNNSAAVYDVLCNEEAWHWDTYDGHKLIFHRDGTGEITSWAELNMWIFAIFEWKVHDPTTVEYNDPTTVEYNAPVSPVGAQRSVVHKLFSRSRQAPPELCAAIEFTLTKRRPLRDGKVFDPQRLINEDVLLDAAFEPRVLNITVERGRFKAPWDRPSKSFFKSRLSFDMSPYPAKEAWRPRQHAMVDSMGQPKMTQFCAQELAREDGGCVVM</sequence>
<evidence type="ECO:0000313" key="1">
    <source>
        <dbReference type="EMBL" id="KAJ7315346.1"/>
    </source>
</evidence>
<dbReference type="EMBL" id="JARIHO010000062">
    <property type="protein sequence ID" value="KAJ7315346.1"/>
    <property type="molecule type" value="Genomic_DNA"/>
</dbReference>
<name>A0AAD7EDV8_9AGAR</name>
<reference evidence="1" key="1">
    <citation type="submission" date="2023-03" db="EMBL/GenBank/DDBJ databases">
        <title>Massive genome expansion in bonnet fungi (Mycena s.s.) driven by repeated elements and novel gene families across ecological guilds.</title>
        <authorList>
            <consortium name="Lawrence Berkeley National Laboratory"/>
            <person name="Harder C.B."/>
            <person name="Miyauchi S."/>
            <person name="Viragh M."/>
            <person name="Kuo A."/>
            <person name="Thoen E."/>
            <person name="Andreopoulos B."/>
            <person name="Lu D."/>
            <person name="Skrede I."/>
            <person name="Drula E."/>
            <person name="Henrissat B."/>
            <person name="Morin E."/>
            <person name="Kohler A."/>
            <person name="Barry K."/>
            <person name="LaButti K."/>
            <person name="Morin E."/>
            <person name="Salamov A."/>
            <person name="Lipzen A."/>
            <person name="Mereny Z."/>
            <person name="Hegedus B."/>
            <person name="Baldrian P."/>
            <person name="Stursova M."/>
            <person name="Weitz H."/>
            <person name="Taylor A."/>
            <person name="Grigoriev I.V."/>
            <person name="Nagy L.G."/>
            <person name="Martin F."/>
            <person name="Kauserud H."/>
        </authorList>
    </citation>
    <scope>NUCLEOTIDE SEQUENCE</scope>
    <source>
        <strain evidence="1">CBHHK002</strain>
    </source>
</reference>
<accession>A0AAD7EDV8</accession>
<protein>
    <submittedName>
        <fullName evidence="1">Uncharacterized protein</fullName>
    </submittedName>
</protein>
<dbReference type="AlphaFoldDB" id="A0AAD7EDV8"/>
<proteinExistence type="predicted"/>